<reference evidence="4" key="1">
    <citation type="journal article" date="2023" name="Commun. Biol.">
        <title>Genome analysis of Parmales, the sister group of diatoms, reveals the evolutionary specialization of diatoms from phago-mixotrophs to photoautotrophs.</title>
        <authorList>
            <person name="Ban H."/>
            <person name="Sato S."/>
            <person name="Yoshikawa S."/>
            <person name="Yamada K."/>
            <person name="Nakamura Y."/>
            <person name="Ichinomiya M."/>
            <person name="Sato N."/>
            <person name="Blanc-Mathieu R."/>
            <person name="Endo H."/>
            <person name="Kuwata A."/>
            <person name="Ogata H."/>
        </authorList>
    </citation>
    <scope>NUCLEOTIDE SEQUENCE [LARGE SCALE GENOMIC DNA]</scope>
    <source>
        <strain evidence="4">NIES 3700</strain>
    </source>
</reference>
<gene>
    <name evidence="3" type="ORF">TrLO_g8710</name>
</gene>
<dbReference type="AlphaFoldDB" id="A0A9W6ZIH1"/>
<sequence>MSSFFKKSSSESSTSKESKKGGRAYRAKKYMASKLADSSTGRNTIIKHFGPSGETLLHSLIHVSETSHSPAIAKNLLIDIFKIAGKVGLLLQNKVVAEDAFNDLMPGLFDVGMTLLNSCSKKIPESQLELIIKDLQNSINLIFTSLHILIQPHMQSKNSEKVIGLKDVLGSELYLRSLLVGAQQVETRVDVVESIGGLMESGSMKATNDFLLLESSKRRSKLSLTLSQNTFKSFMSHPQVSNELLKFIGEDKGGVRLCEFWVGVEKFKEISSRNILKQRCEVIYNKYLQENSENYINLTIQNFDSILEQPNVSKNVFDEVIKRVCERMEPVVEGFIGSEGFRGLEEELEVMNVRLGVEGLGVKVKEELQGGGKIGAC</sequence>
<evidence type="ECO:0000313" key="3">
    <source>
        <dbReference type="EMBL" id="GMH52831.1"/>
    </source>
</evidence>
<dbReference type="Gene3D" id="1.10.167.10">
    <property type="entry name" value="Regulator of G-protein Signalling 4, domain 2"/>
    <property type="match status" value="1"/>
</dbReference>
<dbReference type="PROSITE" id="PS50132">
    <property type="entry name" value="RGS"/>
    <property type="match status" value="1"/>
</dbReference>
<dbReference type="InterPro" id="IPR008477">
    <property type="entry name" value="TNFAIP8-like"/>
</dbReference>
<feature type="region of interest" description="Disordered" evidence="1">
    <location>
        <begin position="1"/>
        <end position="26"/>
    </location>
</feature>
<evidence type="ECO:0000313" key="4">
    <source>
        <dbReference type="Proteomes" id="UP001165122"/>
    </source>
</evidence>
<dbReference type="Pfam" id="PF05527">
    <property type="entry name" value="TNFAIP8"/>
    <property type="match status" value="1"/>
</dbReference>
<dbReference type="InterPro" id="IPR016137">
    <property type="entry name" value="RGS"/>
</dbReference>
<dbReference type="Proteomes" id="UP001165122">
    <property type="component" value="Unassembled WGS sequence"/>
</dbReference>
<dbReference type="CDD" id="cd07440">
    <property type="entry name" value="RGS"/>
    <property type="match status" value="1"/>
</dbReference>
<accession>A0A9W6ZIH1</accession>
<keyword evidence="4" id="KW-1185">Reference proteome</keyword>
<dbReference type="InterPro" id="IPR036305">
    <property type="entry name" value="RGS_sf"/>
</dbReference>
<dbReference type="InterPro" id="IPR038355">
    <property type="entry name" value="TNFAIP8_sf"/>
</dbReference>
<dbReference type="EMBL" id="BRXW01000420">
    <property type="protein sequence ID" value="GMH52831.1"/>
    <property type="molecule type" value="Genomic_DNA"/>
</dbReference>
<dbReference type="OrthoDB" id="10055976at2759"/>
<dbReference type="Pfam" id="PF00615">
    <property type="entry name" value="RGS"/>
    <property type="match status" value="1"/>
</dbReference>
<dbReference type="SUPFAM" id="SSF48097">
    <property type="entry name" value="Regulator of G-protein signaling, RGS"/>
    <property type="match status" value="1"/>
</dbReference>
<dbReference type="InterPro" id="IPR044926">
    <property type="entry name" value="RGS_subdomain_2"/>
</dbReference>
<feature type="compositionally biased region" description="Low complexity" evidence="1">
    <location>
        <begin position="1"/>
        <end position="13"/>
    </location>
</feature>
<name>A0A9W6ZIH1_9STRA</name>
<feature type="domain" description="RGS" evidence="2">
    <location>
        <begin position="230"/>
        <end position="329"/>
    </location>
</feature>
<comment type="caution">
    <text evidence="3">The sequence shown here is derived from an EMBL/GenBank/DDBJ whole genome shotgun (WGS) entry which is preliminary data.</text>
</comment>
<proteinExistence type="predicted"/>
<protein>
    <recommendedName>
        <fullName evidence="2">RGS domain-containing protein</fullName>
    </recommendedName>
</protein>
<evidence type="ECO:0000259" key="2">
    <source>
        <dbReference type="PROSITE" id="PS50132"/>
    </source>
</evidence>
<organism evidence="3 4">
    <name type="scientific">Triparma laevis f. longispina</name>
    <dbReference type="NCBI Taxonomy" id="1714387"/>
    <lineage>
        <taxon>Eukaryota</taxon>
        <taxon>Sar</taxon>
        <taxon>Stramenopiles</taxon>
        <taxon>Ochrophyta</taxon>
        <taxon>Bolidophyceae</taxon>
        <taxon>Parmales</taxon>
        <taxon>Triparmaceae</taxon>
        <taxon>Triparma</taxon>
    </lineage>
</organism>
<dbReference type="SMART" id="SM00315">
    <property type="entry name" value="RGS"/>
    <property type="match status" value="1"/>
</dbReference>
<dbReference type="Gene3D" id="1.20.1440.160">
    <property type="entry name" value="Tumor necrosis factor alpha-induced protein 8-like"/>
    <property type="match status" value="1"/>
</dbReference>
<evidence type="ECO:0000256" key="1">
    <source>
        <dbReference type="SAM" id="MobiDB-lite"/>
    </source>
</evidence>